<sequence>MSIIGAAAGFLFVATYSPSCRLNDGKFYGLEVEYTRVRLGPSGTMNLVMMTDSHVHCL</sequence>
<organism evidence="1 2">
    <name type="scientific">Aspergillus neoniger (strain CBS 115656)</name>
    <dbReference type="NCBI Taxonomy" id="1448310"/>
    <lineage>
        <taxon>Eukaryota</taxon>
        <taxon>Fungi</taxon>
        <taxon>Dikarya</taxon>
        <taxon>Ascomycota</taxon>
        <taxon>Pezizomycotina</taxon>
        <taxon>Eurotiomycetes</taxon>
        <taxon>Eurotiomycetidae</taxon>
        <taxon>Eurotiales</taxon>
        <taxon>Aspergillaceae</taxon>
        <taxon>Aspergillus</taxon>
        <taxon>Aspergillus subgen. Circumdati</taxon>
    </lineage>
</organism>
<evidence type="ECO:0000313" key="1">
    <source>
        <dbReference type="EMBL" id="PYH28977.1"/>
    </source>
</evidence>
<accession>A0A318Y645</accession>
<gene>
    <name evidence="1" type="ORF">BO87DRAFT_320977</name>
</gene>
<dbReference type="RefSeq" id="XP_025474455.1">
    <property type="nucleotide sequence ID" value="XM_025619916.1"/>
</dbReference>
<protein>
    <submittedName>
        <fullName evidence="1">Uncharacterized protein</fullName>
    </submittedName>
</protein>
<dbReference type="GeneID" id="37122372"/>
<proteinExistence type="predicted"/>
<keyword evidence="2" id="KW-1185">Reference proteome</keyword>
<dbReference type="AlphaFoldDB" id="A0A318Y645"/>
<name>A0A318Y645_ASPNB</name>
<dbReference type="Proteomes" id="UP000247647">
    <property type="component" value="Unassembled WGS sequence"/>
</dbReference>
<reference evidence="1" key="1">
    <citation type="submission" date="2016-12" db="EMBL/GenBank/DDBJ databases">
        <title>The genomes of Aspergillus section Nigri reveals drivers in fungal speciation.</title>
        <authorList>
            <consortium name="DOE Joint Genome Institute"/>
            <person name="Vesth T.C."/>
            <person name="Nybo J."/>
            <person name="Theobald S."/>
            <person name="Brandl J."/>
            <person name="Frisvad J.C."/>
            <person name="Nielsen K.F."/>
            <person name="Lyhne E.K."/>
            <person name="Kogle M.E."/>
            <person name="Kuo A."/>
            <person name="Riley R."/>
            <person name="Clum A."/>
            <person name="Nolan M."/>
            <person name="Lipzen A."/>
            <person name="Salamov A."/>
            <person name="Henrissat B."/>
            <person name="Wiebenga A."/>
            <person name="De Vries R.P."/>
            <person name="Grigoriev I.V."/>
            <person name="Mortensen U.H."/>
            <person name="Andersen M.R."/>
            <person name="Baker S.E."/>
        </authorList>
    </citation>
    <scope>NUCLEOTIDE SEQUENCE [LARGE SCALE GENOMIC DNA]</scope>
    <source>
        <strain evidence="1">CBS 115656</strain>
    </source>
</reference>
<dbReference type="OrthoDB" id="10280083at2759"/>
<evidence type="ECO:0000313" key="2">
    <source>
        <dbReference type="Proteomes" id="UP000247647"/>
    </source>
</evidence>
<dbReference type="EMBL" id="KZ821500">
    <property type="protein sequence ID" value="PYH28977.1"/>
    <property type="molecule type" value="Genomic_DNA"/>
</dbReference>